<feature type="signal peptide" evidence="1">
    <location>
        <begin position="1"/>
        <end position="19"/>
    </location>
</feature>
<dbReference type="AlphaFoldDB" id="A0A0L8VG66"/>
<feature type="chain" id="PRO_5005591604" description="Right handed beta helix domain-containing protein" evidence="1">
    <location>
        <begin position="20"/>
        <end position="339"/>
    </location>
</feature>
<protein>
    <recommendedName>
        <fullName evidence="4">Right handed beta helix domain-containing protein</fullName>
    </recommendedName>
</protein>
<dbReference type="EMBL" id="LGIA01000003">
    <property type="protein sequence ID" value="KOH47137.1"/>
    <property type="molecule type" value="Genomic_DNA"/>
</dbReference>
<dbReference type="STRING" id="1409788.NC99_00370"/>
<comment type="caution">
    <text evidence="2">The sequence shown here is derived from an EMBL/GenBank/DDBJ whole genome shotgun (WGS) entry which is preliminary data.</text>
</comment>
<keyword evidence="3" id="KW-1185">Reference proteome</keyword>
<dbReference type="OrthoDB" id="1085134at2"/>
<organism evidence="2 3">
    <name type="scientific">Sunxiuqinia dokdonensis</name>
    <dbReference type="NCBI Taxonomy" id="1409788"/>
    <lineage>
        <taxon>Bacteria</taxon>
        <taxon>Pseudomonadati</taxon>
        <taxon>Bacteroidota</taxon>
        <taxon>Bacteroidia</taxon>
        <taxon>Marinilabiliales</taxon>
        <taxon>Prolixibacteraceae</taxon>
        <taxon>Sunxiuqinia</taxon>
    </lineage>
</organism>
<gene>
    <name evidence="2" type="ORF">NC99_00370</name>
</gene>
<evidence type="ECO:0000313" key="3">
    <source>
        <dbReference type="Proteomes" id="UP000036958"/>
    </source>
</evidence>
<dbReference type="InterPro" id="IPR011050">
    <property type="entry name" value="Pectin_lyase_fold/virulence"/>
</dbReference>
<name>A0A0L8VG66_9BACT</name>
<evidence type="ECO:0008006" key="4">
    <source>
        <dbReference type="Google" id="ProtNLM"/>
    </source>
</evidence>
<accession>A0A0L8VG66</accession>
<keyword evidence="1" id="KW-0732">Signal</keyword>
<dbReference type="RefSeq" id="WP_053178614.1">
    <property type="nucleotide sequence ID" value="NZ_LGIA01000003.1"/>
</dbReference>
<sequence length="339" mass="36551">MKKFTLIVSLIAFTLTVGAQKVALHSSSGIQHFTGTGAFVDACNAAIAGDTIYLPGGGFSTPGAIDKKLLIYGAGHYPDSTTVTGKTIISGSISLYENADGFHMEGIDLTGSLSTPANASVNQIVIKYCRIQGEIYIRGDQSNPTLNLMVTNCVVQGTLRLENTQNAGIFNSIFNGEINGSYGNLFQNNIFLLSNYSSTVYRYTLIGDNNTIENNIFLRTSDREISGNSNIIRNNITPKTDPFWGNTPTLENNYTNVPVASIFMDQTGNVFDYTHNYHLQAPASYLGVDGTQVGIYGGHYPYKEGAVPSNPHFVSATIAPQTDADGKLNVIIQVTAQDK</sequence>
<evidence type="ECO:0000313" key="2">
    <source>
        <dbReference type="EMBL" id="KOH47137.1"/>
    </source>
</evidence>
<proteinExistence type="predicted"/>
<evidence type="ECO:0000256" key="1">
    <source>
        <dbReference type="SAM" id="SignalP"/>
    </source>
</evidence>
<dbReference type="SUPFAM" id="SSF51126">
    <property type="entry name" value="Pectin lyase-like"/>
    <property type="match status" value="1"/>
</dbReference>
<reference evidence="3" key="1">
    <citation type="submission" date="2015-07" db="EMBL/GenBank/DDBJ databases">
        <title>Genome sequencing of Sunxiuqinia dokdonensis strain SK.</title>
        <authorList>
            <person name="Ahn S."/>
            <person name="Kim B.-C."/>
        </authorList>
    </citation>
    <scope>NUCLEOTIDE SEQUENCE [LARGE SCALE GENOMIC DNA]</scope>
    <source>
        <strain evidence="3">SK</strain>
    </source>
</reference>
<dbReference type="Proteomes" id="UP000036958">
    <property type="component" value="Unassembled WGS sequence"/>
</dbReference>